<keyword evidence="16" id="KW-0239">DNA-directed DNA polymerase</keyword>
<dbReference type="InterPro" id="IPR012337">
    <property type="entry name" value="RNaseH-like_sf"/>
</dbReference>
<evidence type="ECO:0000256" key="21">
    <source>
        <dbReference type="SAM" id="MobiDB-lite"/>
    </source>
</evidence>
<keyword evidence="14" id="KW-0229">DNA integration</keyword>
<feature type="region of interest" description="Disordered" evidence="21">
    <location>
        <begin position="740"/>
        <end position="787"/>
    </location>
</feature>
<sequence length="810" mass="91260">MFHFSCLLFLRNRRTRTRLSNHQKPVTSGKMENVNSTILKTTIEAIPTLTEENFSSWRTRITALFKLGGLKTQMLEGTPALDEEDNTTLCAIILSKLSTSTQSNVVTSENEDDAQLLWKAILKRFISSEPSNRARVYNHFTNITFDASNIEKFITEVRSAIVKMEDVGIKIPEDIITYDLIKRLPSSLENIKQSITHSRNGEDIKPDTLLDHLEIHLNELKVSSAEKGEVVATSMYTSDDQRCTAGRHNPHSKTHSKEKCWAVHPEQRIAFLKKKEEQVSFSTFSSLQPSVFILDSGSSSHMVSNREFFLNLDESEGGVINTSCGTGTLQIKGKGSVKLKFKDKTVVFHNVLLVPNMTVNVLSLRLLVLDQCNITFYPNHFIISRFDEPYLDGYYQNNIPILELLPEQPQHQNHLSDAELLHKSLGHVSYCRLRRKLGIPIKASEECKSCAVVKITKASFKHRSSIASKPFEELHLDLIGPITPLSYKQHKYTLTIVDGNTRFVAAIPLTSKSEVFKSLSGTLDIEAKRIGYYPSVLHSDRGTEFVNSEFQKYCQEHVIRQRFSDEYTPQQNGLAERFNRTIIESLRTVLLDSGLSPTLWSEILPSCTLALNQIPSHKSKKSPYELFKNATIPLSFFKPIGNPVAVLSNQKKSKLEPRGDFGKLIGLNVELKSYRIRLEDGRIINSKNVKFLEFSTKDLPNPDFGELMIESRCETRESPIGNQNAAPSPNNEEAFIKQEEEDPVENADLAGEDEDSGSDDNDVADLTLEPSDRPFPDQTRQAGQKPSTLSLIILKITTFGLITLKPPTNT</sequence>
<comment type="catalytic activity">
    <reaction evidence="20">
        <text>DNA(n) + a 2'-deoxyribonucleoside 5'-triphosphate = DNA(n+1) + diphosphate</text>
        <dbReference type="Rhea" id="RHEA:22508"/>
        <dbReference type="Rhea" id="RHEA-COMP:17339"/>
        <dbReference type="Rhea" id="RHEA-COMP:17340"/>
        <dbReference type="ChEBI" id="CHEBI:33019"/>
        <dbReference type="ChEBI" id="CHEBI:61560"/>
        <dbReference type="ChEBI" id="CHEBI:173112"/>
        <dbReference type="EC" id="2.7.7.7"/>
    </reaction>
</comment>
<dbReference type="Pfam" id="PF14223">
    <property type="entry name" value="Retrotran_gag_2"/>
    <property type="match status" value="1"/>
</dbReference>
<evidence type="ECO:0000313" key="23">
    <source>
        <dbReference type="EMBL" id="KNZ47983.1"/>
    </source>
</evidence>
<evidence type="ECO:0000256" key="17">
    <source>
        <dbReference type="ARBA" id="ARBA00023113"/>
    </source>
</evidence>
<dbReference type="GO" id="GO:0032196">
    <property type="term" value="P:transposition"/>
    <property type="evidence" value="ECO:0007669"/>
    <property type="project" value="UniProtKB-KW"/>
</dbReference>
<dbReference type="Pfam" id="PF22936">
    <property type="entry name" value="Pol_BBD"/>
    <property type="match status" value="1"/>
</dbReference>
<evidence type="ECO:0000256" key="19">
    <source>
        <dbReference type="ARBA" id="ARBA00048173"/>
    </source>
</evidence>
<evidence type="ECO:0000256" key="1">
    <source>
        <dbReference type="ARBA" id="ARBA00002180"/>
    </source>
</evidence>
<dbReference type="GO" id="GO:0005634">
    <property type="term" value="C:nucleus"/>
    <property type="evidence" value="ECO:0007669"/>
    <property type="project" value="UniProtKB-ARBA"/>
</dbReference>
<accession>A0A0L6UHJ1</accession>
<evidence type="ECO:0000256" key="10">
    <source>
        <dbReference type="ARBA" id="ARBA00022801"/>
    </source>
</evidence>
<dbReference type="EMBL" id="LAVV01011273">
    <property type="protein sequence ID" value="KNZ47983.1"/>
    <property type="molecule type" value="Genomic_DNA"/>
</dbReference>
<dbReference type="GO" id="GO:0003964">
    <property type="term" value="F:RNA-directed DNA polymerase activity"/>
    <property type="evidence" value="ECO:0007669"/>
    <property type="project" value="UniProtKB-KW"/>
</dbReference>
<keyword evidence="3" id="KW-1188">Viral release from host cell</keyword>
<evidence type="ECO:0000256" key="14">
    <source>
        <dbReference type="ARBA" id="ARBA00022908"/>
    </source>
</evidence>
<keyword evidence="6" id="KW-0540">Nuclease</keyword>
<evidence type="ECO:0000313" key="24">
    <source>
        <dbReference type="Proteomes" id="UP000037035"/>
    </source>
</evidence>
<dbReference type="GO" id="GO:0015074">
    <property type="term" value="P:DNA integration"/>
    <property type="evidence" value="ECO:0007669"/>
    <property type="project" value="UniProtKB-KW"/>
</dbReference>
<comment type="catalytic activity">
    <reaction evidence="19">
        <text>DNA(n) + a 2'-deoxyribonucleoside 5'-triphosphate = DNA(n+1) + diphosphate</text>
        <dbReference type="Rhea" id="RHEA:22508"/>
        <dbReference type="Rhea" id="RHEA-COMP:17339"/>
        <dbReference type="Rhea" id="RHEA-COMP:17340"/>
        <dbReference type="ChEBI" id="CHEBI:33019"/>
        <dbReference type="ChEBI" id="CHEBI:61560"/>
        <dbReference type="ChEBI" id="CHEBI:173112"/>
        <dbReference type="EC" id="2.7.7.49"/>
    </reaction>
</comment>
<protein>
    <recommendedName>
        <fullName evidence="22">Integrase catalytic domain-containing protein</fullName>
    </recommendedName>
</protein>
<evidence type="ECO:0000256" key="9">
    <source>
        <dbReference type="ARBA" id="ARBA00022759"/>
    </source>
</evidence>
<evidence type="ECO:0000259" key="22">
    <source>
        <dbReference type="PROSITE" id="PS50994"/>
    </source>
</evidence>
<name>A0A0L6UHJ1_9BASI</name>
<dbReference type="PANTHER" id="PTHR42648">
    <property type="entry name" value="TRANSPOSASE, PUTATIVE-RELATED"/>
    <property type="match status" value="1"/>
</dbReference>
<keyword evidence="18" id="KW-0233">DNA recombination</keyword>
<evidence type="ECO:0000256" key="12">
    <source>
        <dbReference type="ARBA" id="ARBA00022842"/>
    </source>
</evidence>
<keyword evidence="2" id="KW-0815">Transposition</keyword>
<dbReference type="Proteomes" id="UP000037035">
    <property type="component" value="Unassembled WGS sequence"/>
</dbReference>
<keyword evidence="7" id="KW-0479">Metal-binding</keyword>
<evidence type="ECO:0000256" key="6">
    <source>
        <dbReference type="ARBA" id="ARBA00022722"/>
    </source>
</evidence>
<dbReference type="InterPro" id="IPR036397">
    <property type="entry name" value="RNaseH_sf"/>
</dbReference>
<dbReference type="GO" id="GO:0003723">
    <property type="term" value="F:RNA binding"/>
    <property type="evidence" value="ECO:0007669"/>
    <property type="project" value="UniProtKB-KW"/>
</dbReference>
<evidence type="ECO:0000256" key="20">
    <source>
        <dbReference type="ARBA" id="ARBA00049244"/>
    </source>
</evidence>
<comment type="caution">
    <text evidence="23">The sequence shown here is derived from an EMBL/GenBank/DDBJ whole genome shotgun (WGS) entry which is preliminary data.</text>
</comment>
<evidence type="ECO:0000256" key="4">
    <source>
        <dbReference type="ARBA" id="ARBA00022670"/>
    </source>
</evidence>
<proteinExistence type="predicted"/>
<dbReference type="GO" id="GO:0005524">
    <property type="term" value="F:ATP binding"/>
    <property type="evidence" value="ECO:0007669"/>
    <property type="project" value="UniProtKB-KW"/>
</dbReference>
<feature type="domain" description="Integrase catalytic" evidence="22">
    <location>
        <begin position="466"/>
        <end position="631"/>
    </location>
</feature>
<evidence type="ECO:0000256" key="16">
    <source>
        <dbReference type="ARBA" id="ARBA00022932"/>
    </source>
</evidence>
<keyword evidence="5" id="KW-0548">Nucleotidyltransferase</keyword>
<evidence type="ECO:0000256" key="7">
    <source>
        <dbReference type="ARBA" id="ARBA00022723"/>
    </source>
</evidence>
<evidence type="ECO:0000256" key="3">
    <source>
        <dbReference type="ARBA" id="ARBA00022612"/>
    </source>
</evidence>
<dbReference type="OrthoDB" id="7691805at2759"/>
<dbReference type="VEuPathDB" id="FungiDB:VP01_599g1"/>
<reference evidence="23 24" key="1">
    <citation type="submission" date="2015-08" db="EMBL/GenBank/DDBJ databases">
        <title>Next Generation Sequencing and Analysis of the Genome of Puccinia sorghi L Schw, the Causal Agent of Maize Common Rust.</title>
        <authorList>
            <person name="Rochi L."/>
            <person name="Burguener G."/>
            <person name="Darino M."/>
            <person name="Turjanski A."/>
            <person name="Kreff E."/>
            <person name="Dieguez M.J."/>
            <person name="Sacco F."/>
        </authorList>
    </citation>
    <scope>NUCLEOTIDE SEQUENCE [LARGE SCALE GENOMIC DNA]</scope>
    <source>
        <strain evidence="23 24">RO10H11247</strain>
    </source>
</reference>
<keyword evidence="8" id="KW-0547">Nucleotide-binding</keyword>
<evidence type="ECO:0000256" key="15">
    <source>
        <dbReference type="ARBA" id="ARBA00022918"/>
    </source>
</evidence>
<dbReference type="GO" id="GO:0006310">
    <property type="term" value="P:DNA recombination"/>
    <property type="evidence" value="ECO:0007669"/>
    <property type="project" value="UniProtKB-KW"/>
</dbReference>
<dbReference type="InterPro" id="IPR001584">
    <property type="entry name" value="Integrase_cat-core"/>
</dbReference>
<keyword evidence="24" id="KW-1185">Reference proteome</keyword>
<keyword evidence="13" id="KW-0694">RNA-binding</keyword>
<dbReference type="Gene3D" id="3.30.420.10">
    <property type="entry name" value="Ribonuclease H-like superfamily/Ribonuclease H"/>
    <property type="match status" value="1"/>
</dbReference>
<evidence type="ECO:0000256" key="11">
    <source>
        <dbReference type="ARBA" id="ARBA00022840"/>
    </source>
</evidence>
<dbReference type="GO" id="GO:0003887">
    <property type="term" value="F:DNA-directed DNA polymerase activity"/>
    <property type="evidence" value="ECO:0007669"/>
    <property type="project" value="UniProtKB-KW"/>
</dbReference>
<dbReference type="GO" id="GO:0006508">
    <property type="term" value="P:proteolysis"/>
    <property type="evidence" value="ECO:0007669"/>
    <property type="project" value="UniProtKB-KW"/>
</dbReference>
<evidence type="ECO:0000256" key="18">
    <source>
        <dbReference type="ARBA" id="ARBA00023172"/>
    </source>
</evidence>
<keyword evidence="15" id="KW-0695">RNA-directed DNA polymerase</keyword>
<dbReference type="Pfam" id="PF00665">
    <property type="entry name" value="rve"/>
    <property type="match status" value="1"/>
</dbReference>
<dbReference type="AlphaFoldDB" id="A0A0L6UHJ1"/>
<organism evidence="23 24">
    <name type="scientific">Puccinia sorghi</name>
    <dbReference type="NCBI Taxonomy" id="27349"/>
    <lineage>
        <taxon>Eukaryota</taxon>
        <taxon>Fungi</taxon>
        <taxon>Dikarya</taxon>
        <taxon>Basidiomycota</taxon>
        <taxon>Pucciniomycotina</taxon>
        <taxon>Pucciniomycetes</taxon>
        <taxon>Pucciniales</taxon>
        <taxon>Pucciniaceae</taxon>
        <taxon>Puccinia</taxon>
    </lineage>
</organism>
<gene>
    <name evidence="23" type="ORF">VP01_599g1</name>
</gene>
<dbReference type="InterPro" id="IPR039537">
    <property type="entry name" value="Retrotran_Ty1/copia-like"/>
</dbReference>
<keyword evidence="16" id="KW-0808">Transferase</keyword>
<keyword evidence="17" id="KW-0917">Virion maturation</keyword>
<dbReference type="GO" id="GO:0008233">
    <property type="term" value="F:peptidase activity"/>
    <property type="evidence" value="ECO:0007669"/>
    <property type="project" value="UniProtKB-KW"/>
</dbReference>
<dbReference type="PANTHER" id="PTHR42648:SF11">
    <property type="entry name" value="TRANSPOSON TY4-P GAG-POL POLYPROTEIN"/>
    <property type="match status" value="1"/>
</dbReference>
<dbReference type="PROSITE" id="PS50994">
    <property type="entry name" value="INTEGRASE"/>
    <property type="match status" value="1"/>
</dbReference>
<evidence type="ECO:0000256" key="5">
    <source>
        <dbReference type="ARBA" id="ARBA00022695"/>
    </source>
</evidence>
<feature type="compositionally biased region" description="Polar residues" evidence="21">
    <location>
        <begin position="778"/>
        <end position="787"/>
    </location>
</feature>
<keyword evidence="10" id="KW-0378">Hydrolase</keyword>
<keyword evidence="12" id="KW-0460">Magnesium</keyword>
<keyword evidence="11" id="KW-0067">ATP-binding</keyword>
<dbReference type="InterPro" id="IPR054722">
    <property type="entry name" value="PolX-like_BBD"/>
</dbReference>
<evidence type="ECO:0000256" key="13">
    <source>
        <dbReference type="ARBA" id="ARBA00022884"/>
    </source>
</evidence>
<dbReference type="SUPFAM" id="SSF53098">
    <property type="entry name" value="Ribonuclease H-like"/>
    <property type="match status" value="1"/>
</dbReference>
<comment type="function">
    <text evidence="1">The aspartyl protease (PR) mediates the proteolytic cleavages of the Gag and Gag-Pol polyproteins after assembly of the VLP.</text>
</comment>
<dbReference type="GO" id="GO:0046872">
    <property type="term" value="F:metal ion binding"/>
    <property type="evidence" value="ECO:0007669"/>
    <property type="project" value="UniProtKB-KW"/>
</dbReference>
<evidence type="ECO:0000256" key="2">
    <source>
        <dbReference type="ARBA" id="ARBA00022578"/>
    </source>
</evidence>
<keyword evidence="9" id="KW-0255">Endonuclease</keyword>
<feature type="compositionally biased region" description="Acidic residues" evidence="21">
    <location>
        <begin position="740"/>
        <end position="763"/>
    </location>
</feature>
<evidence type="ECO:0000256" key="8">
    <source>
        <dbReference type="ARBA" id="ARBA00022741"/>
    </source>
</evidence>
<dbReference type="GO" id="GO:0004519">
    <property type="term" value="F:endonuclease activity"/>
    <property type="evidence" value="ECO:0007669"/>
    <property type="project" value="UniProtKB-KW"/>
</dbReference>
<keyword evidence="4" id="KW-0645">Protease</keyword>